<evidence type="ECO:0000256" key="1">
    <source>
        <dbReference type="ARBA" id="ARBA00022729"/>
    </source>
</evidence>
<reference evidence="8 9" key="1">
    <citation type="submission" date="2020-04" db="EMBL/GenBank/DDBJ databases">
        <authorList>
            <person name="Wallbank WR R."/>
            <person name="Pardo Diaz C."/>
            <person name="Kozak K."/>
            <person name="Martin S."/>
            <person name="Jiggins C."/>
            <person name="Moest M."/>
            <person name="Warren A I."/>
            <person name="Byers J.R.P. K."/>
            <person name="Montejo-Kovacevich G."/>
            <person name="Yen C E."/>
        </authorList>
    </citation>
    <scope>NUCLEOTIDE SEQUENCE [LARGE SCALE GENOMIC DNA]</scope>
</reference>
<dbReference type="SUPFAM" id="SSF57501">
    <property type="entry name" value="Cystine-knot cytokines"/>
    <property type="match status" value="1"/>
</dbReference>
<dbReference type="GO" id="GO:0045087">
    <property type="term" value="P:innate immune response"/>
    <property type="evidence" value="ECO:0007669"/>
    <property type="project" value="TreeGrafter"/>
</dbReference>
<name>A0A8S0Z3N9_ARCPL</name>
<keyword evidence="2" id="KW-1015">Disulfide bond</keyword>
<evidence type="ECO:0000256" key="4">
    <source>
        <dbReference type="SAM" id="SignalP"/>
    </source>
</evidence>
<dbReference type="GO" id="GO:0008083">
    <property type="term" value="F:growth factor activity"/>
    <property type="evidence" value="ECO:0007669"/>
    <property type="project" value="TreeGrafter"/>
</dbReference>
<gene>
    <name evidence="6" type="ORF">APLA_LOCUS2943</name>
    <name evidence="7" type="ORF">APLA_LOCUS8557</name>
</gene>
<dbReference type="AlphaFoldDB" id="A0A8S0Z3N9"/>
<dbReference type="PANTHER" id="PTHR23199:SF12">
    <property type="entry name" value="NEUROTROPHIN 1-RELATED"/>
    <property type="match status" value="1"/>
</dbReference>
<evidence type="ECO:0000313" key="9">
    <source>
        <dbReference type="Proteomes" id="UP000494256"/>
    </source>
</evidence>
<organism evidence="6 8">
    <name type="scientific">Arctia plantaginis</name>
    <name type="common">Wood tiger moth</name>
    <name type="synonym">Phalaena plantaginis</name>
    <dbReference type="NCBI Taxonomy" id="874455"/>
    <lineage>
        <taxon>Eukaryota</taxon>
        <taxon>Metazoa</taxon>
        <taxon>Ecdysozoa</taxon>
        <taxon>Arthropoda</taxon>
        <taxon>Hexapoda</taxon>
        <taxon>Insecta</taxon>
        <taxon>Pterygota</taxon>
        <taxon>Neoptera</taxon>
        <taxon>Endopterygota</taxon>
        <taxon>Lepidoptera</taxon>
        <taxon>Glossata</taxon>
        <taxon>Ditrysia</taxon>
        <taxon>Noctuoidea</taxon>
        <taxon>Erebidae</taxon>
        <taxon>Arctiinae</taxon>
        <taxon>Arctia</taxon>
    </lineage>
</organism>
<protein>
    <recommendedName>
        <fullName evidence="5">Spaetzle domain-containing protein</fullName>
    </recommendedName>
</protein>
<dbReference type="OrthoDB" id="7035242at2759"/>
<sequence>MFVKTLFVFITICNLQLTRAAVTKNDKSNSQIVFPGPVQDLGHRYGTPNETDPCEGQNFCTIKPPDYPQEIFNNIFRGKYKEPIFRPSYVLTDSRAGDSEEADNCASKVKYEPIYQVRPDTLSKWRMVAQAPQENFNQLIRLEVCAAPVDVPCFTKFRGPMDLEATCMQKYSVWEVLVHDEKGGTETLKVDLPACCSCYYKFKDVFKKKTS</sequence>
<dbReference type="InterPro" id="IPR029034">
    <property type="entry name" value="Cystine-knot_cytokine"/>
</dbReference>
<keyword evidence="1 4" id="KW-0732">Signal</keyword>
<dbReference type="Proteomes" id="UP000494256">
    <property type="component" value="Unassembled WGS sequence"/>
</dbReference>
<dbReference type="Pfam" id="PF16077">
    <property type="entry name" value="Spaetzle"/>
    <property type="match status" value="1"/>
</dbReference>
<dbReference type="EMBL" id="CADEBC010000220">
    <property type="protein sequence ID" value="CAB3226559.1"/>
    <property type="molecule type" value="Genomic_DNA"/>
</dbReference>
<dbReference type="InterPro" id="IPR052444">
    <property type="entry name" value="Spz/Toll_ligand-like"/>
</dbReference>
<accession>A0A8S0Z3N9</accession>
<dbReference type="PANTHER" id="PTHR23199">
    <property type="entry name" value="NEUROTROPHIN 1-RELATED"/>
    <property type="match status" value="1"/>
</dbReference>
<evidence type="ECO:0000259" key="5">
    <source>
        <dbReference type="Pfam" id="PF16077"/>
    </source>
</evidence>
<feature type="domain" description="Spaetzle" evidence="5">
    <location>
        <begin position="119"/>
        <end position="199"/>
    </location>
</feature>
<comment type="caution">
    <text evidence="6">The sequence shown here is derived from an EMBL/GenBank/DDBJ whole genome shotgun (WGS) entry which is preliminary data.</text>
</comment>
<proteinExistence type="predicted"/>
<evidence type="ECO:0000256" key="3">
    <source>
        <dbReference type="ARBA" id="ARBA00023180"/>
    </source>
</evidence>
<evidence type="ECO:0000313" key="6">
    <source>
        <dbReference type="EMBL" id="CAB3226559.1"/>
    </source>
</evidence>
<dbReference type="Gene3D" id="2.10.90.10">
    <property type="entry name" value="Cystine-knot cytokines"/>
    <property type="match status" value="1"/>
</dbReference>
<dbReference type="GO" id="GO:0021556">
    <property type="term" value="P:central nervous system formation"/>
    <property type="evidence" value="ECO:0007669"/>
    <property type="project" value="TreeGrafter"/>
</dbReference>
<evidence type="ECO:0000313" key="8">
    <source>
        <dbReference type="Proteomes" id="UP000494106"/>
    </source>
</evidence>
<dbReference type="InterPro" id="IPR032104">
    <property type="entry name" value="Spaetzle"/>
</dbReference>
<keyword evidence="3" id="KW-0325">Glycoprotein</keyword>
<dbReference type="EMBL" id="CADEBD010000308">
    <property type="protein sequence ID" value="CAB3239178.1"/>
    <property type="molecule type" value="Genomic_DNA"/>
</dbReference>
<dbReference type="GO" id="GO:0005121">
    <property type="term" value="F:Toll binding"/>
    <property type="evidence" value="ECO:0007669"/>
    <property type="project" value="TreeGrafter"/>
</dbReference>
<feature type="signal peptide" evidence="4">
    <location>
        <begin position="1"/>
        <end position="20"/>
    </location>
</feature>
<dbReference type="GO" id="GO:0005615">
    <property type="term" value="C:extracellular space"/>
    <property type="evidence" value="ECO:0007669"/>
    <property type="project" value="UniProtKB-ARBA"/>
</dbReference>
<evidence type="ECO:0000256" key="2">
    <source>
        <dbReference type="ARBA" id="ARBA00023157"/>
    </source>
</evidence>
<feature type="chain" id="PRO_5036272900" description="Spaetzle domain-containing protein" evidence="4">
    <location>
        <begin position="21"/>
        <end position="211"/>
    </location>
</feature>
<dbReference type="Proteomes" id="UP000494106">
    <property type="component" value="Unassembled WGS sequence"/>
</dbReference>
<keyword evidence="8" id="KW-1185">Reference proteome</keyword>
<evidence type="ECO:0000313" key="7">
    <source>
        <dbReference type="EMBL" id="CAB3239178.1"/>
    </source>
</evidence>